<feature type="domain" description="VOC" evidence="2">
    <location>
        <begin position="25"/>
        <end position="147"/>
    </location>
</feature>
<feature type="compositionally biased region" description="Basic and acidic residues" evidence="1">
    <location>
        <begin position="1"/>
        <end position="11"/>
    </location>
</feature>
<dbReference type="PANTHER" id="PTHR33993">
    <property type="entry name" value="GLYOXALASE-RELATED"/>
    <property type="match status" value="1"/>
</dbReference>
<accession>A0A6B3QQB6</accession>
<reference evidence="3" key="1">
    <citation type="journal article" date="2020" name="Microorganisms">
        <title>Isolation, Genomic and Metabolomic Characterization of Streptomyces tendae VITAKN with Quorum Sensing Inhibitory Activity from Southern India.</title>
        <authorList>
            <person name="Ishaque N.M."/>
            <person name="Burgsdorf I."/>
            <person name="Limlingan Malit J.J."/>
            <person name="Saha S."/>
            <person name="Teta R."/>
            <person name="Ewe D."/>
            <person name="Kannabiran K."/>
            <person name="Hrouzek P."/>
            <person name="Steindler L."/>
            <person name="Costantino V."/>
            <person name="Saurav K."/>
        </authorList>
    </citation>
    <scope>NUCLEOTIDE SEQUENCE</scope>
    <source>
        <strain evidence="3">VITAKN</strain>
    </source>
</reference>
<dbReference type="Pfam" id="PF00903">
    <property type="entry name" value="Glyoxalase"/>
    <property type="match status" value="1"/>
</dbReference>
<protein>
    <submittedName>
        <fullName evidence="3">VOC family protein</fullName>
    </submittedName>
</protein>
<dbReference type="InterPro" id="IPR029068">
    <property type="entry name" value="Glyas_Bleomycin-R_OHBP_Dase"/>
</dbReference>
<evidence type="ECO:0000259" key="2">
    <source>
        <dbReference type="PROSITE" id="PS51819"/>
    </source>
</evidence>
<dbReference type="SUPFAM" id="SSF54593">
    <property type="entry name" value="Glyoxalase/Bleomycin resistance protein/Dihydroxybiphenyl dioxygenase"/>
    <property type="match status" value="2"/>
</dbReference>
<dbReference type="InterPro" id="IPR052164">
    <property type="entry name" value="Anthracycline_SecMetBiosynth"/>
</dbReference>
<evidence type="ECO:0000313" key="3">
    <source>
        <dbReference type="EMBL" id="NEV90289.1"/>
    </source>
</evidence>
<dbReference type="InterPro" id="IPR004360">
    <property type="entry name" value="Glyas_Fos-R_dOase_dom"/>
</dbReference>
<sequence length="264" mass="28265">MAENGAFEKRSSQSPASPSARREGVPCWVDAQLSDVEAGRRFYGELFGWTFEEEAEGEPGGSPYRAAAESVRACLDGEPVAALVRKTDGRMPTVWSVYFHTPDATALAARIRAGGGQVVTPPHPVGDLGTAALAADPDGAVFGLWQPGRRGGFGRRHEPGTFAWAELYTRDTDAANAFYGDLFHEALFGPDASPDFGRARVSDVFPAEMPPHFLVHFLVEDVDEALAAVTRLGGRVRVPPFGTSYGRVAVVSDGQGASFALLRR</sequence>
<evidence type="ECO:0000256" key="1">
    <source>
        <dbReference type="SAM" id="MobiDB-lite"/>
    </source>
</evidence>
<name>A0A6B3QQB6_STRTE</name>
<dbReference type="AlphaFoldDB" id="A0A6B3QQB6"/>
<dbReference type="InterPro" id="IPR037523">
    <property type="entry name" value="VOC_core"/>
</dbReference>
<dbReference type="Gene3D" id="3.10.180.10">
    <property type="entry name" value="2,3-Dihydroxybiphenyl 1,2-Dioxygenase, domain 1"/>
    <property type="match status" value="2"/>
</dbReference>
<organism evidence="3">
    <name type="scientific">Streptomyces tendae</name>
    <dbReference type="NCBI Taxonomy" id="1932"/>
    <lineage>
        <taxon>Bacteria</taxon>
        <taxon>Bacillati</taxon>
        <taxon>Actinomycetota</taxon>
        <taxon>Actinomycetes</taxon>
        <taxon>Kitasatosporales</taxon>
        <taxon>Streptomycetaceae</taxon>
        <taxon>Streptomyces</taxon>
    </lineage>
</organism>
<gene>
    <name evidence="3" type="ORF">GUR47_27050</name>
</gene>
<dbReference type="PANTHER" id="PTHR33993:SF10">
    <property type="entry name" value="CONSERVED PROTEIN"/>
    <property type="match status" value="1"/>
</dbReference>
<dbReference type="EMBL" id="JAAIFS010000006">
    <property type="protein sequence ID" value="NEV90289.1"/>
    <property type="molecule type" value="Genomic_DNA"/>
</dbReference>
<dbReference type="PROSITE" id="PS51819">
    <property type="entry name" value="VOC"/>
    <property type="match status" value="1"/>
</dbReference>
<dbReference type="RefSeq" id="WP_164459990.1">
    <property type="nucleotide sequence ID" value="NZ_JAAIFS010000006.1"/>
</dbReference>
<proteinExistence type="predicted"/>
<comment type="caution">
    <text evidence="3">The sequence shown here is derived from an EMBL/GenBank/DDBJ whole genome shotgun (WGS) entry which is preliminary data.</text>
</comment>
<feature type="region of interest" description="Disordered" evidence="1">
    <location>
        <begin position="1"/>
        <end position="24"/>
    </location>
</feature>
<dbReference type="CDD" id="cd07247">
    <property type="entry name" value="SgaA_N_like"/>
    <property type="match status" value="2"/>
</dbReference>